<evidence type="ECO:0000256" key="5">
    <source>
        <dbReference type="ARBA" id="ARBA00023163"/>
    </source>
</evidence>
<feature type="domain" description="RNA polymerase sigma factor 70 region 4 type 2" evidence="8">
    <location>
        <begin position="126"/>
        <end position="172"/>
    </location>
</feature>
<keyword evidence="5 6" id="KW-0804">Transcription</keyword>
<evidence type="ECO:0000259" key="7">
    <source>
        <dbReference type="Pfam" id="PF04542"/>
    </source>
</evidence>
<evidence type="ECO:0000313" key="10">
    <source>
        <dbReference type="Proteomes" id="UP000322184"/>
    </source>
</evidence>
<feature type="domain" description="RNA polymerase sigma-70 region 2" evidence="7">
    <location>
        <begin position="25"/>
        <end position="90"/>
    </location>
</feature>
<dbReference type="NCBIfam" id="TIGR02937">
    <property type="entry name" value="sigma70-ECF"/>
    <property type="match status" value="1"/>
</dbReference>
<dbReference type="InterPro" id="IPR000838">
    <property type="entry name" value="RNA_pol_sigma70_ECF_CS"/>
</dbReference>
<dbReference type="STRING" id="880156.AM629_19260"/>
<dbReference type="InterPro" id="IPR013325">
    <property type="entry name" value="RNA_pol_sigma_r2"/>
</dbReference>
<keyword evidence="3 6" id="KW-0731">Sigma factor</keyword>
<protein>
    <recommendedName>
        <fullName evidence="6">RNA polymerase sigma factor</fullName>
    </recommendedName>
</protein>
<evidence type="ECO:0000256" key="6">
    <source>
        <dbReference type="RuleBase" id="RU000716"/>
    </source>
</evidence>
<evidence type="ECO:0000256" key="1">
    <source>
        <dbReference type="ARBA" id="ARBA00010641"/>
    </source>
</evidence>
<dbReference type="EMBL" id="VTUW01000002">
    <property type="protein sequence ID" value="KAA1195368.1"/>
    <property type="molecule type" value="Genomic_DNA"/>
</dbReference>
<dbReference type="OrthoDB" id="9797134at2"/>
<gene>
    <name evidence="9" type="ORF">F0L16_01315</name>
</gene>
<dbReference type="Pfam" id="PF04542">
    <property type="entry name" value="Sigma70_r2"/>
    <property type="match status" value="1"/>
</dbReference>
<dbReference type="Gene3D" id="1.10.10.10">
    <property type="entry name" value="Winged helix-like DNA-binding domain superfamily/Winged helix DNA-binding domain"/>
    <property type="match status" value="1"/>
</dbReference>
<evidence type="ECO:0000313" key="9">
    <source>
        <dbReference type="EMBL" id="KAA1195368.1"/>
    </source>
</evidence>
<organism evidence="9 10">
    <name type="scientific">Photorhabdus heterorhabditis</name>
    <dbReference type="NCBI Taxonomy" id="880156"/>
    <lineage>
        <taxon>Bacteria</taxon>
        <taxon>Pseudomonadati</taxon>
        <taxon>Pseudomonadota</taxon>
        <taxon>Gammaproteobacteria</taxon>
        <taxon>Enterobacterales</taxon>
        <taxon>Morganellaceae</taxon>
        <taxon>Photorhabdus</taxon>
    </lineage>
</organism>
<dbReference type="Gene3D" id="1.10.1740.10">
    <property type="match status" value="1"/>
</dbReference>
<comment type="caution">
    <text evidence="9">The sequence shown here is derived from an EMBL/GenBank/DDBJ whole genome shotgun (WGS) entry which is preliminary data.</text>
</comment>
<dbReference type="SUPFAM" id="SSF88659">
    <property type="entry name" value="Sigma3 and sigma4 domains of RNA polymerase sigma factors"/>
    <property type="match status" value="1"/>
</dbReference>
<dbReference type="InterPro" id="IPR036388">
    <property type="entry name" value="WH-like_DNA-bd_sf"/>
</dbReference>
<dbReference type="GO" id="GO:0006352">
    <property type="term" value="P:DNA-templated transcription initiation"/>
    <property type="evidence" value="ECO:0007669"/>
    <property type="project" value="InterPro"/>
</dbReference>
<dbReference type="Proteomes" id="UP000322184">
    <property type="component" value="Unassembled WGS sequence"/>
</dbReference>
<dbReference type="SUPFAM" id="SSF88946">
    <property type="entry name" value="Sigma2 domain of RNA polymerase sigma factors"/>
    <property type="match status" value="1"/>
</dbReference>
<dbReference type="AlphaFoldDB" id="A0A5B0XA14"/>
<keyword evidence="2 6" id="KW-0805">Transcription regulation</keyword>
<sequence>MLRLLEIIMPTQKATSEPNSFTHQFYSEHYDWLYNWLLHKVPCPCHAEDLTQDTFLNILSRSNVSNIRQPRPFLTTVARCLIANYYRRRKIEENYLEYVSAIPETTMPSTESKFAVFEQLEKLEITLDKLPSRVKKAFLLAQLQGLRYNEIADQLQVSSSSVKQYLQQAHNKCKKIQILT</sequence>
<comment type="similarity">
    <text evidence="1 6">Belongs to the sigma-70 factor family. ECF subfamily.</text>
</comment>
<dbReference type="InterPro" id="IPR014284">
    <property type="entry name" value="RNA_pol_sigma-70_dom"/>
</dbReference>
<dbReference type="Pfam" id="PF08281">
    <property type="entry name" value="Sigma70_r4_2"/>
    <property type="match status" value="1"/>
</dbReference>
<dbReference type="CDD" id="cd06171">
    <property type="entry name" value="Sigma70_r4"/>
    <property type="match status" value="1"/>
</dbReference>
<dbReference type="InterPro" id="IPR007627">
    <property type="entry name" value="RNA_pol_sigma70_r2"/>
</dbReference>
<accession>A0A5B0XA14</accession>
<keyword evidence="4 6" id="KW-0238">DNA-binding</keyword>
<reference evidence="9 10" key="1">
    <citation type="submission" date="2019-09" db="EMBL/GenBank/DDBJ databases">
        <title>Whole genome sequence of Photorhabdus heterorhabditis strain ETL (Enterobacteriales: Enterobacteriaceae) a bacterial symbiont of Heterorhabditis zealandica strain ETL (Rhabditida: Heterorhabditidae).</title>
        <authorList>
            <person name="Lulamba T.E."/>
            <person name="Serepa-Dlamini M.H."/>
        </authorList>
    </citation>
    <scope>NUCLEOTIDE SEQUENCE [LARGE SCALE GENOMIC DNA]</scope>
    <source>
        <strain evidence="9 10">ETL</strain>
    </source>
</reference>
<evidence type="ECO:0000256" key="3">
    <source>
        <dbReference type="ARBA" id="ARBA00023082"/>
    </source>
</evidence>
<evidence type="ECO:0000256" key="2">
    <source>
        <dbReference type="ARBA" id="ARBA00023015"/>
    </source>
</evidence>
<name>A0A5B0XA14_9GAMM</name>
<dbReference type="GO" id="GO:0016987">
    <property type="term" value="F:sigma factor activity"/>
    <property type="evidence" value="ECO:0007669"/>
    <property type="project" value="UniProtKB-KW"/>
</dbReference>
<proteinExistence type="inferred from homology"/>
<dbReference type="InterPro" id="IPR013249">
    <property type="entry name" value="RNA_pol_sigma70_r4_t2"/>
</dbReference>
<evidence type="ECO:0000256" key="4">
    <source>
        <dbReference type="ARBA" id="ARBA00023125"/>
    </source>
</evidence>
<dbReference type="InterPro" id="IPR039425">
    <property type="entry name" value="RNA_pol_sigma-70-like"/>
</dbReference>
<dbReference type="PROSITE" id="PS01063">
    <property type="entry name" value="SIGMA70_ECF"/>
    <property type="match status" value="1"/>
</dbReference>
<dbReference type="PANTHER" id="PTHR43133">
    <property type="entry name" value="RNA POLYMERASE ECF-TYPE SIGMA FACTO"/>
    <property type="match status" value="1"/>
</dbReference>
<dbReference type="InterPro" id="IPR013324">
    <property type="entry name" value="RNA_pol_sigma_r3/r4-like"/>
</dbReference>
<dbReference type="GO" id="GO:0003677">
    <property type="term" value="F:DNA binding"/>
    <property type="evidence" value="ECO:0007669"/>
    <property type="project" value="UniProtKB-KW"/>
</dbReference>
<dbReference type="PANTHER" id="PTHR43133:SF63">
    <property type="entry name" value="RNA POLYMERASE SIGMA FACTOR FECI-RELATED"/>
    <property type="match status" value="1"/>
</dbReference>
<evidence type="ECO:0000259" key="8">
    <source>
        <dbReference type="Pfam" id="PF08281"/>
    </source>
</evidence>